<evidence type="ECO:0000313" key="11">
    <source>
        <dbReference type="Proteomes" id="UP000290288"/>
    </source>
</evidence>
<dbReference type="InterPro" id="IPR004179">
    <property type="entry name" value="Sec63-dom"/>
</dbReference>
<feature type="binding site" description="axial binding residue" evidence="7">
    <location>
        <position position="761"/>
    </location>
    <ligand>
        <name>heme</name>
        <dbReference type="ChEBI" id="CHEBI:30413"/>
    </ligand>
    <ligandPart>
        <name>Fe</name>
        <dbReference type="ChEBI" id="CHEBI:18248"/>
    </ligandPart>
</feature>
<dbReference type="FunFam" id="1.10.150.20:FF:000004">
    <property type="entry name" value="U5 small nuclear ribonucleoprotein helicase"/>
    <property type="match status" value="1"/>
</dbReference>
<evidence type="ECO:0000256" key="7">
    <source>
        <dbReference type="PIRSR" id="PIRSR602401-1"/>
    </source>
</evidence>
<dbReference type="GO" id="GO:0016787">
    <property type="term" value="F:hydrolase activity"/>
    <property type="evidence" value="ECO:0007669"/>
    <property type="project" value="UniProtKB-KW"/>
</dbReference>
<evidence type="ECO:0000256" key="8">
    <source>
        <dbReference type="SAM" id="MobiDB-lite"/>
    </source>
</evidence>
<dbReference type="Gene3D" id="1.10.630.10">
    <property type="entry name" value="Cytochrome P450"/>
    <property type="match status" value="1"/>
</dbReference>
<dbReference type="InterPro" id="IPR050474">
    <property type="entry name" value="Hel308_SKI2-like"/>
</dbReference>
<dbReference type="EMBL" id="SDEE01000810">
    <property type="protein sequence ID" value="RXW13879.1"/>
    <property type="molecule type" value="Genomic_DNA"/>
</dbReference>
<reference evidence="10 11" key="1">
    <citation type="submission" date="2019-01" db="EMBL/GenBank/DDBJ databases">
        <title>Draft genome sequence of Psathyrella aberdarensis IHI B618.</title>
        <authorList>
            <person name="Buettner E."/>
            <person name="Kellner H."/>
        </authorList>
    </citation>
    <scope>NUCLEOTIDE SEQUENCE [LARGE SCALE GENOMIC DNA]</scope>
    <source>
        <strain evidence="10 11">IHI B618</strain>
    </source>
</reference>
<keyword evidence="5" id="KW-0067">ATP-binding</keyword>
<keyword evidence="11" id="KW-1185">Reference proteome</keyword>
<keyword evidence="6 7" id="KW-0408">Iron</keyword>
<dbReference type="SUPFAM" id="SSF81296">
    <property type="entry name" value="E set domains"/>
    <property type="match status" value="1"/>
</dbReference>
<dbReference type="SUPFAM" id="SSF158702">
    <property type="entry name" value="Sec63 N-terminal domain-like"/>
    <property type="match status" value="1"/>
</dbReference>
<dbReference type="Gene3D" id="1.10.150.20">
    <property type="entry name" value="5' to 3' exonuclease, C-terminal subdomain"/>
    <property type="match status" value="1"/>
</dbReference>
<dbReference type="GO" id="GO:0003676">
    <property type="term" value="F:nucleic acid binding"/>
    <property type="evidence" value="ECO:0007669"/>
    <property type="project" value="InterPro"/>
</dbReference>
<dbReference type="InterPro" id="IPR001128">
    <property type="entry name" value="Cyt_P450"/>
</dbReference>
<dbReference type="GO" id="GO:0016705">
    <property type="term" value="F:oxidoreductase activity, acting on paired donors, with incorporation or reduction of molecular oxygen"/>
    <property type="evidence" value="ECO:0007669"/>
    <property type="project" value="InterPro"/>
</dbReference>
<accession>A0A4Q2D483</accession>
<dbReference type="InterPro" id="IPR017972">
    <property type="entry name" value="Cyt_P450_CS"/>
</dbReference>
<evidence type="ECO:0000256" key="1">
    <source>
        <dbReference type="ARBA" id="ARBA00022723"/>
    </source>
</evidence>
<dbReference type="GO" id="GO:0005506">
    <property type="term" value="F:iron ion binding"/>
    <property type="evidence" value="ECO:0007669"/>
    <property type="project" value="InterPro"/>
</dbReference>
<dbReference type="PRINTS" id="PR00463">
    <property type="entry name" value="EP450I"/>
</dbReference>
<comment type="caution">
    <text evidence="10">The sequence shown here is derived from an EMBL/GenBank/DDBJ whole genome shotgun (WGS) entry which is preliminary data.</text>
</comment>
<feature type="compositionally biased region" description="Basic and acidic residues" evidence="8">
    <location>
        <begin position="27"/>
        <end position="36"/>
    </location>
</feature>
<organism evidence="10 11">
    <name type="scientific">Candolleomyces aberdarensis</name>
    <dbReference type="NCBI Taxonomy" id="2316362"/>
    <lineage>
        <taxon>Eukaryota</taxon>
        <taxon>Fungi</taxon>
        <taxon>Dikarya</taxon>
        <taxon>Basidiomycota</taxon>
        <taxon>Agaricomycotina</taxon>
        <taxon>Agaricomycetes</taxon>
        <taxon>Agaricomycetidae</taxon>
        <taxon>Agaricales</taxon>
        <taxon>Agaricineae</taxon>
        <taxon>Psathyrellaceae</taxon>
        <taxon>Candolleomyces</taxon>
    </lineage>
</organism>
<dbReference type="STRING" id="2316362.A0A4Q2D483"/>
<dbReference type="OrthoDB" id="3201040at2759"/>
<evidence type="ECO:0000256" key="3">
    <source>
        <dbReference type="ARBA" id="ARBA00022801"/>
    </source>
</evidence>
<dbReference type="Gene3D" id="2.60.40.150">
    <property type="entry name" value="C2 domain"/>
    <property type="match status" value="1"/>
</dbReference>
<name>A0A4Q2D483_9AGAR</name>
<dbReference type="GO" id="GO:0005634">
    <property type="term" value="C:nucleus"/>
    <property type="evidence" value="ECO:0007669"/>
    <property type="project" value="TreeGrafter"/>
</dbReference>
<feature type="compositionally biased region" description="Basic and acidic residues" evidence="8">
    <location>
        <begin position="46"/>
        <end position="65"/>
    </location>
</feature>
<dbReference type="PROSITE" id="PS51192">
    <property type="entry name" value="HELICASE_ATP_BIND_1"/>
    <property type="match status" value="1"/>
</dbReference>
<feature type="region of interest" description="Disordered" evidence="8">
    <location>
        <begin position="22"/>
        <end position="96"/>
    </location>
</feature>
<dbReference type="SUPFAM" id="SSF48264">
    <property type="entry name" value="Cytochrome P450"/>
    <property type="match status" value="1"/>
</dbReference>
<feature type="domain" description="Helicase ATP-binding" evidence="9">
    <location>
        <begin position="119"/>
        <end position="238"/>
    </location>
</feature>
<keyword evidence="2" id="KW-0547">Nucleotide-binding</keyword>
<dbReference type="InterPro" id="IPR002401">
    <property type="entry name" value="Cyt_P450_E_grp-I"/>
</dbReference>
<dbReference type="Pfam" id="PF00067">
    <property type="entry name" value="p450"/>
    <property type="match status" value="1"/>
</dbReference>
<dbReference type="GO" id="GO:0020037">
    <property type="term" value="F:heme binding"/>
    <property type="evidence" value="ECO:0007669"/>
    <property type="project" value="InterPro"/>
</dbReference>
<protein>
    <recommendedName>
        <fullName evidence="9">Helicase ATP-binding domain-containing protein</fullName>
    </recommendedName>
</protein>
<sequence length="807" mass="91543">MSGKKPDLSGYNYGAIASLVLTADKSSLPRRDKEPDGAPTSLSGRIDVREMGSRVLRETPKDLEKKKKKAVAKASEQDGLERQQQQQRKRAGGGGEMVGYADAMEATQDVEGLTYRPRMAETRVVYQLMLATVQRRIRLTGGAVIAETQIIVTTPEKWDVITRKSTDTSYTNLVRLIIIDEIHLFHDERGPVLESVVARTVRRMEQAGEYFRLVGLSTTLPNYQDVATFLRVDEKKGLFYFDASCRPCGLQQQFVGVTEKKAIRRYQVMIEVCYEKVLDQAGKNQSLVFVHSRKETAKTAKYLRDRAVDLEDITKFVKPEGATREVLLSEVENVRDPNLKDLLPFGFGIHHAGMNREDRNMVEDLFAEGHLQRGCAVPAKAALDMCKMVEKKMWGSMTPLRQFPKVPNDVIWKAEGKQFPWYRYFDLSPPEIGELLGLPKEGRRVHRLVHAFPKLQLQAQVQPITRALLRVDLTVVPDFQWDPEIHGDAESFHILVEDVDGEVILFHDIFLLRQRYSQDEHNVTLTIPMFEPVPPNYFISLVSDRWLHAETRLPISSKHLILPPAPTPLLDLQPLPLTALHNKEFEAIYKKRIPSFNKIQTQVFQALYTTDENVFIGAPTGSGKTICAEFALMRLWSKREQNVQNRAQEEIDLVIGNDRLPQLSDRENLPYVAAVVKEVSRWHSVVPLGLSRASAEDSVYNGYFIPKGTYIMMNTWAFMHDPEVFEKPMEFMPERYVKDGKLNTGVRDPESAAFGYGRRICPGRHLSNDAIFILAASMLAAFDITPPKDESGNPIEMVFNPSSDVVS</sequence>
<evidence type="ECO:0000256" key="5">
    <source>
        <dbReference type="ARBA" id="ARBA00022840"/>
    </source>
</evidence>
<dbReference type="InterPro" id="IPR035892">
    <property type="entry name" value="C2_domain_sf"/>
</dbReference>
<dbReference type="InterPro" id="IPR027417">
    <property type="entry name" value="P-loop_NTPase"/>
</dbReference>
<keyword evidence="1 7" id="KW-0479">Metal-binding</keyword>
<keyword evidence="4" id="KW-0347">Helicase</keyword>
<dbReference type="Gene3D" id="3.40.50.300">
    <property type="entry name" value="P-loop containing nucleotide triphosphate hydrolases"/>
    <property type="match status" value="2"/>
</dbReference>
<evidence type="ECO:0000256" key="2">
    <source>
        <dbReference type="ARBA" id="ARBA00022741"/>
    </source>
</evidence>
<dbReference type="InterPro" id="IPR014756">
    <property type="entry name" value="Ig_E-set"/>
</dbReference>
<dbReference type="PANTHER" id="PTHR47961:SF4">
    <property type="entry name" value="ACTIVATING SIGNAL COINTEGRATOR 1 COMPLEX SUBUNIT 3"/>
    <property type="match status" value="1"/>
</dbReference>
<dbReference type="SMART" id="SM00973">
    <property type="entry name" value="Sec63"/>
    <property type="match status" value="1"/>
</dbReference>
<dbReference type="SUPFAM" id="SSF52540">
    <property type="entry name" value="P-loop containing nucleoside triphosphate hydrolases"/>
    <property type="match status" value="3"/>
</dbReference>
<dbReference type="GO" id="GO:0005524">
    <property type="term" value="F:ATP binding"/>
    <property type="evidence" value="ECO:0007669"/>
    <property type="project" value="UniProtKB-KW"/>
</dbReference>
<keyword evidence="3" id="KW-0378">Hydrolase</keyword>
<dbReference type="InterPro" id="IPR011545">
    <property type="entry name" value="DEAD/DEAH_box_helicase_dom"/>
</dbReference>
<evidence type="ECO:0000256" key="6">
    <source>
        <dbReference type="ARBA" id="ARBA00023004"/>
    </source>
</evidence>
<dbReference type="InterPro" id="IPR036396">
    <property type="entry name" value="Cyt_P450_sf"/>
</dbReference>
<dbReference type="InterPro" id="IPR014001">
    <property type="entry name" value="Helicase_ATP-bd"/>
</dbReference>
<dbReference type="GO" id="GO:0004497">
    <property type="term" value="F:monooxygenase activity"/>
    <property type="evidence" value="ECO:0007669"/>
    <property type="project" value="InterPro"/>
</dbReference>
<dbReference type="PANTHER" id="PTHR47961">
    <property type="entry name" value="DNA POLYMERASE THETA, PUTATIVE (AFU_ORTHOLOGUE AFUA_1G05260)-RELATED"/>
    <property type="match status" value="1"/>
</dbReference>
<evidence type="ECO:0000256" key="4">
    <source>
        <dbReference type="ARBA" id="ARBA00022806"/>
    </source>
</evidence>
<comment type="cofactor">
    <cofactor evidence="7">
        <name>heme</name>
        <dbReference type="ChEBI" id="CHEBI:30413"/>
    </cofactor>
</comment>
<evidence type="ECO:0000313" key="10">
    <source>
        <dbReference type="EMBL" id="RXW13879.1"/>
    </source>
</evidence>
<dbReference type="GO" id="GO:0004386">
    <property type="term" value="F:helicase activity"/>
    <property type="evidence" value="ECO:0007669"/>
    <property type="project" value="UniProtKB-KW"/>
</dbReference>
<dbReference type="FunFam" id="2.60.40.150:FF:000004">
    <property type="entry name" value="RNA helicase, activating signal cointegrator 1"/>
    <property type="match status" value="1"/>
</dbReference>
<dbReference type="Pfam" id="PF02889">
    <property type="entry name" value="Sec63"/>
    <property type="match status" value="1"/>
</dbReference>
<dbReference type="AlphaFoldDB" id="A0A4Q2D483"/>
<evidence type="ECO:0000259" key="9">
    <source>
        <dbReference type="PROSITE" id="PS51192"/>
    </source>
</evidence>
<dbReference type="Proteomes" id="UP000290288">
    <property type="component" value="Unassembled WGS sequence"/>
</dbReference>
<proteinExistence type="predicted"/>
<dbReference type="Pfam" id="PF00270">
    <property type="entry name" value="DEAD"/>
    <property type="match status" value="1"/>
</dbReference>
<gene>
    <name evidence="10" type="ORF">EST38_g11975</name>
</gene>
<dbReference type="PROSITE" id="PS00086">
    <property type="entry name" value="CYTOCHROME_P450"/>
    <property type="match status" value="1"/>
</dbReference>
<keyword evidence="7" id="KW-0349">Heme</keyword>